<dbReference type="AlphaFoldDB" id="A0A645G4I2"/>
<gene>
    <name evidence="1" type="ORF">SDC9_168078</name>
</gene>
<evidence type="ECO:0008006" key="2">
    <source>
        <dbReference type="Google" id="ProtNLM"/>
    </source>
</evidence>
<evidence type="ECO:0000313" key="1">
    <source>
        <dbReference type="EMBL" id="MPN20699.1"/>
    </source>
</evidence>
<reference evidence="1" key="1">
    <citation type="submission" date="2019-08" db="EMBL/GenBank/DDBJ databases">
        <authorList>
            <person name="Kucharzyk K."/>
            <person name="Murdoch R.W."/>
            <person name="Higgins S."/>
            <person name="Loffler F."/>
        </authorList>
    </citation>
    <scope>NUCLEOTIDE SEQUENCE</scope>
</reference>
<name>A0A645G4I2_9ZZZZ</name>
<accession>A0A645G4I2</accession>
<dbReference type="EMBL" id="VSSQ01068519">
    <property type="protein sequence ID" value="MPN20699.1"/>
    <property type="molecule type" value="Genomic_DNA"/>
</dbReference>
<comment type="caution">
    <text evidence="1">The sequence shown here is derived from an EMBL/GenBank/DDBJ whole genome shotgun (WGS) entry which is preliminary data.</text>
</comment>
<organism evidence="1">
    <name type="scientific">bioreactor metagenome</name>
    <dbReference type="NCBI Taxonomy" id="1076179"/>
    <lineage>
        <taxon>unclassified sequences</taxon>
        <taxon>metagenomes</taxon>
        <taxon>ecological metagenomes</taxon>
    </lineage>
</organism>
<sequence length="107" mass="11783">MSEELIWDDESATYIRLRQNRYPGAIGIQPAWTQEVMADADLAALEPDPKSRMGASRFVGYSPTAGRVLVVIAFRDTDGDLHGINAWPASGADLKIYRKEATNGQDD</sequence>
<protein>
    <recommendedName>
        <fullName evidence="2">BrnT family toxin</fullName>
    </recommendedName>
</protein>
<proteinExistence type="predicted"/>